<feature type="transmembrane region" description="Helical" evidence="1">
    <location>
        <begin position="213"/>
        <end position="232"/>
    </location>
</feature>
<dbReference type="AlphaFoldDB" id="A0AAP3UZ59"/>
<feature type="transmembrane region" description="Helical" evidence="1">
    <location>
        <begin position="132"/>
        <end position="151"/>
    </location>
</feature>
<feature type="transmembrane region" description="Helical" evidence="1">
    <location>
        <begin position="269"/>
        <end position="287"/>
    </location>
</feature>
<organism evidence="3 4">
    <name type="scientific">Marinimicrococcus flavescens</name>
    <dbReference type="NCBI Taxonomy" id="3031815"/>
    <lineage>
        <taxon>Bacteria</taxon>
        <taxon>Pseudomonadati</taxon>
        <taxon>Pseudomonadota</taxon>
        <taxon>Alphaproteobacteria</taxon>
        <taxon>Geminicoccales</taxon>
        <taxon>Geminicoccaceae</taxon>
        <taxon>Marinimicrococcus</taxon>
    </lineage>
</organism>
<dbReference type="Gene3D" id="1.10.3730.20">
    <property type="match status" value="1"/>
</dbReference>
<feature type="transmembrane region" description="Helical" evidence="1">
    <location>
        <begin position="187"/>
        <end position="207"/>
    </location>
</feature>
<dbReference type="PANTHER" id="PTHR22911:SF103">
    <property type="entry name" value="BLR2811 PROTEIN"/>
    <property type="match status" value="1"/>
</dbReference>
<keyword evidence="1" id="KW-0472">Membrane</keyword>
<evidence type="ECO:0000313" key="3">
    <source>
        <dbReference type="EMBL" id="MDF1585008.1"/>
    </source>
</evidence>
<dbReference type="InterPro" id="IPR037185">
    <property type="entry name" value="EmrE-like"/>
</dbReference>
<evidence type="ECO:0000256" key="1">
    <source>
        <dbReference type="SAM" id="Phobius"/>
    </source>
</evidence>
<accession>A0AAP3UZ59</accession>
<feature type="domain" description="EamA" evidence="2">
    <location>
        <begin position="15"/>
        <end position="147"/>
    </location>
</feature>
<dbReference type="Pfam" id="PF00892">
    <property type="entry name" value="EamA"/>
    <property type="match status" value="2"/>
</dbReference>
<name>A0AAP3UZ59_9PROT</name>
<dbReference type="EMBL" id="JARGEQ010000006">
    <property type="protein sequence ID" value="MDF1585008.1"/>
    <property type="molecule type" value="Genomic_DNA"/>
</dbReference>
<feature type="transmembrane region" description="Helical" evidence="1">
    <location>
        <begin position="46"/>
        <end position="63"/>
    </location>
</feature>
<gene>
    <name evidence="3" type="ORF">PZ740_01255</name>
</gene>
<reference evidence="3 4" key="1">
    <citation type="submission" date="2023-03" db="EMBL/GenBank/DDBJ databases">
        <title>YIM 152171 draft genome.</title>
        <authorList>
            <person name="Yang Z."/>
        </authorList>
    </citation>
    <scope>NUCLEOTIDE SEQUENCE [LARGE SCALE GENOMIC DNA]</scope>
    <source>
        <strain evidence="3 4">YIM 152171</strain>
    </source>
</reference>
<comment type="caution">
    <text evidence="3">The sequence shown here is derived from an EMBL/GenBank/DDBJ whole genome shotgun (WGS) entry which is preliminary data.</text>
</comment>
<proteinExistence type="predicted"/>
<keyword evidence="1" id="KW-0812">Transmembrane</keyword>
<dbReference type="PANTHER" id="PTHR22911">
    <property type="entry name" value="ACYL-MALONYL CONDENSING ENZYME-RELATED"/>
    <property type="match status" value="1"/>
</dbReference>
<feature type="transmembrane region" description="Helical" evidence="1">
    <location>
        <begin position="157"/>
        <end position="175"/>
    </location>
</feature>
<feature type="transmembrane region" description="Helical" evidence="1">
    <location>
        <begin position="239"/>
        <end position="263"/>
    </location>
</feature>
<dbReference type="Proteomes" id="UP001301140">
    <property type="component" value="Unassembled WGS sequence"/>
</dbReference>
<dbReference type="SUPFAM" id="SSF103481">
    <property type="entry name" value="Multidrug resistance efflux transporter EmrE"/>
    <property type="match status" value="2"/>
</dbReference>
<protein>
    <submittedName>
        <fullName evidence="3">DMT family transporter</fullName>
    </submittedName>
</protein>
<keyword evidence="1" id="KW-1133">Transmembrane helix</keyword>
<keyword evidence="4" id="KW-1185">Reference proteome</keyword>
<sequence>MAAGTLAVGMRPEVKGMLLTLLAMGLFGTMDALSKALVTAYPAPLVLWLRHLAAVPIVLLILAPRRPLALARSRRPWLQLLRTAILVVEMGLALLAFRYMALAEVHSILAVTPLLATALSVPLLGERVGWRRWLAVAIGFLGVLVILRPGLAVIQPAALIALAATGLYAIYNVMTRHVGLIDRPETSFLWQIVGGALLLCLVGPFYWEPLEPVHWVMVVALAAAGAAGHYCLVRALGLAPIVVVQPFTYTLLVWAVVIGYLVFGNLPDLYTVAGAAMIVVAGSYAAWREHVRGARAARSSGENG</sequence>
<evidence type="ECO:0000259" key="2">
    <source>
        <dbReference type="Pfam" id="PF00892"/>
    </source>
</evidence>
<feature type="transmembrane region" description="Helical" evidence="1">
    <location>
        <begin position="84"/>
        <end position="101"/>
    </location>
</feature>
<dbReference type="InterPro" id="IPR000620">
    <property type="entry name" value="EamA_dom"/>
</dbReference>
<dbReference type="GO" id="GO:0016020">
    <property type="term" value="C:membrane"/>
    <property type="evidence" value="ECO:0007669"/>
    <property type="project" value="InterPro"/>
</dbReference>
<dbReference type="RefSeq" id="WP_327787417.1">
    <property type="nucleotide sequence ID" value="NZ_JARGEQ010000006.1"/>
</dbReference>
<feature type="domain" description="EamA" evidence="2">
    <location>
        <begin position="157"/>
        <end position="281"/>
    </location>
</feature>
<feature type="transmembrane region" description="Helical" evidence="1">
    <location>
        <begin position="107"/>
        <end position="125"/>
    </location>
</feature>
<evidence type="ECO:0000313" key="4">
    <source>
        <dbReference type="Proteomes" id="UP001301140"/>
    </source>
</evidence>